<gene>
    <name evidence="6" type="primary">ansA</name>
    <name evidence="6" type="ORF">PRECH8_22330</name>
</gene>
<dbReference type="PANTHER" id="PTHR11707">
    <property type="entry name" value="L-ASPARAGINASE"/>
    <property type="match status" value="1"/>
</dbReference>
<dbReference type="RefSeq" id="WP_200967143.1">
    <property type="nucleotide sequence ID" value="NZ_BMAQ01000030.1"/>
</dbReference>
<dbReference type="AlphaFoldDB" id="A0A916QIB2"/>
<dbReference type="EC" id="3.5.1.1" evidence="2"/>
<dbReference type="InterPro" id="IPR020827">
    <property type="entry name" value="Asparaginase/glutaminase_AS1"/>
</dbReference>
<proteinExistence type="inferred from homology"/>
<name>A0A916QIB2_9BACL</name>
<evidence type="ECO:0000313" key="7">
    <source>
        <dbReference type="Proteomes" id="UP000654993"/>
    </source>
</evidence>
<dbReference type="PIRSF" id="PIRSF500176">
    <property type="entry name" value="L_ASNase"/>
    <property type="match status" value="1"/>
</dbReference>
<dbReference type="EMBL" id="BMAQ01000030">
    <property type="protein sequence ID" value="GFR38937.1"/>
    <property type="molecule type" value="Genomic_DNA"/>
</dbReference>
<dbReference type="InterPro" id="IPR036152">
    <property type="entry name" value="Asp/glu_Ase-like_sf"/>
</dbReference>
<organism evidence="6 7">
    <name type="scientific">Insulibacter thermoxylanivorax</name>
    <dbReference type="NCBI Taxonomy" id="2749268"/>
    <lineage>
        <taxon>Bacteria</taxon>
        <taxon>Bacillati</taxon>
        <taxon>Bacillota</taxon>
        <taxon>Bacilli</taxon>
        <taxon>Bacillales</taxon>
        <taxon>Paenibacillaceae</taxon>
        <taxon>Insulibacter</taxon>
    </lineage>
</organism>
<dbReference type="Gene3D" id="3.40.50.1170">
    <property type="entry name" value="L-asparaginase, N-terminal domain"/>
    <property type="match status" value="1"/>
</dbReference>
<dbReference type="InterPro" id="IPR027473">
    <property type="entry name" value="L-asparaginase_C"/>
</dbReference>
<keyword evidence="7" id="KW-1185">Reference proteome</keyword>
<dbReference type="InterPro" id="IPR006034">
    <property type="entry name" value="Asparaginase/glutaminase-like"/>
</dbReference>
<evidence type="ECO:0000256" key="1">
    <source>
        <dbReference type="ARBA" id="ARBA00010518"/>
    </source>
</evidence>
<reference evidence="6" key="2">
    <citation type="journal article" date="2021" name="Data Brief">
        <title>Draft genome sequence data of the facultative, thermophilic, xylanolytic bacterium Paenibacillus sp. strain DA-C8.</title>
        <authorList>
            <person name="Chhe C."/>
            <person name="Uke A."/>
            <person name="Baramee S."/>
            <person name="Ungkulpasvich U."/>
            <person name="Tachaapaikoon C."/>
            <person name="Pason P."/>
            <person name="Waeonukul R."/>
            <person name="Ratanakhanokchai K."/>
            <person name="Kosugi A."/>
        </authorList>
    </citation>
    <scope>NUCLEOTIDE SEQUENCE</scope>
    <source>
        <strain evidence="6">DA-C8</strain>
    </source>
</reference>
<evidence type="ECO:0000259" key="5">
    <source>
        <dbReference type="Pfam" id="PF00710"/>
    </source>
</evidence>
<dbReference type="PRINTS" id="PR00139">
    <property type="entry name" value="ASNGLNASE"/>
</dbReference>
<dbReference type="PROSITE" id="PS51732">
    <property type="entry name" value="ASN_GLN_ASE_3"/>
    <property type="match status" value="1"/>
</dbReference>
<evidence type="ECO:0000256" key="2">
    <source>
        <dbReference type="ARBA" id="ARBA00012920"/>
    </source>
</evidence>
<evidence type="ECO:0000256" key="4">
    <source>
        <dbReference type="PROSITE-ProRule" id="PRU10099"/>
    </source>
</evidence>
<dbReference type="Proteomes" id="UP000654993">
    <property type="component" value="Unassembled WGS sequence"/>
</dbReference>
<dbReference type="SMART" id="SM00870">
    <property type="entry name" value="Asparaginase"/>
    <property type="match status" value="1"/>
</dbReference>
<dbReference type="PANTHER" id="PTHR11707:SF28">
    <property type="entry name" value="60 KDA LYSOPHOSPHOLIPASE"/>
    <property type="match status" value="1"/>
</dbReference>
<dbReference type="Gene3D" id="3.40.50.40">
    <property type="match status" value="1"/>
</dbReference>
<dbReference type="GO" id="GO:0006520">
    <property type="term" value="P:amino acid metabolic process"/>
    <property type="evidence" value="ECO:0007669"/>
    <property type="project" value="InterPro"/>
</dbReference>
<evidence type="ECO:0000313" key="6">
    <source>
        <dbReference type="EMBL" id="GFR38937.1"/>
    </source>
</evidence>
<dbReference type="GO" id="GO:0004067">
    <property type="term" value="F:asparaginase activity"/>
    <property type="evidence" value="ECO:0007669"/>
    <property type="project" value="UniProtKB-UniRule"/>
</dbReference>
<protein>
    <recommendedName>
        <fullName evidence="2">asparaginase</fullName>
        <ecNumber evidence="2">3.5.1.1</ecNumber>
    </recommendedName>
</protein>
<dbReference type="InterPro" id="IPR037152">
    <property type="entry name" value="L-asparaginase_N_sf"/>
</dbReference>
<dbReference type="SUPFAM" id="SSF53774">
    <property type="entry name" value="Glutaminase/Asparaginase"/>
    <property type="match status" value="1"/>
</dbReference>
<dbReference type="Pfam" id="PF00710">
    <property type="entry name" value="Asparaginase"/>
    <property type="match status" value="1"/>
</dbReference>
<comment type="caution">
    <text evidence="6">The sequence shown here is derived from an EMBL/GenBank/DDBJ whole genome shotgun (WGS) entry which is preliminary data.</text>
</comment>
<feature type="active site" evidence="4">
    <location>
        <position position="12"/>
    </location>
</feature>
<sequence length="357" mass="39942">MKKVLVVMTGGTIGSRSQGTAIDVDAAFGYELLRRYEEEYGKQAEFTVIQPFTLLSENLLPQDWTRLRRAVDESGPAGYDGIVITHGSDTLAYSAAAISYSFADSPIPILITASNYPLDDPRSEGVRNFAACIAMILHDPLPGVFVVFEDRKRTLVHLGTRIRQSQPFTDRIVSIHDEPFGEIEEGRLRLHPSPYNPEPAQLRRFEQRQSLELPAGASFGDILYLTPYPGFRYSYLKVRDMERKPHAVLIDLYHSGTTGVRFASPEDSLERFASECREAGIHLYAAPMNRQEGSLYASSHVFIDYGIQPLGGISVEAALVKLMFAYGIYADDQHTDQKAIENLLKQNLFFEIAAARQ</sequence>
<comment type="similarity">
    <text evidence="1">Belongs to the asparaginase 1 family.</text>
</comment>
<dbReference type="InterPro" id="IPR027474">
    <property type="entry name" value="L-asparaginase_N"/>
</dbReference>
<feature type="active site" description="O-isoaspartyl threonine intermediate" evidence="3">
    <location>
        <position position="12"/>
    </location>
</feature>
<dbReference type="PROSITE" id="PS00144">
    <property type="entry name" value="ASN_GLN_ASE_1"/>
    <property type="match status" value="1"/>
</dbReference>
<accession>A0A916QIB2</accession>
<dbReference type="PIRSF" id="PIRSF001220">
    <property type="entry name" value="L-ASNase_gatD"/>
    <property type="match status" value="1"/>
</dbReference>
<feature type="domain" description="L-asparaginase N-terminal" evidence="5">
    <location>
        <begin position="3"/>
        <end position="193"/>
    </location>
</feature>
<reference evidence="6" key="1">
    <citation type="submission" date="2020-08" db="EMBL/GenBank/DDBJ databases">
        <authorList>
            <person name="Uke A."/>
            <person name="Chhe C."/>
            <person name="Baramee S."/>
            <person name="Kosugi A."/>
        </authorList>
    </citation>
    <scope>NUCLEOTIDE SEQUENCE</scope>
    <source>
        <strain evidence="6">DA-C8</strain>
    </source>
</reference>
<evidence type="ECO:0000256" key="3">
    <source>
        <dbReference type="PIRSR" id="PIRSR001220-1"/>
    </source>
</evidence>